<evidence type="ECO:0000259" key="8">
    <source>
        <dbReference type="SMART" id="SM00363"/>
    </source>
</evidence>
<dbReference type="Gene3D" id="3.30.70.1560">
    <property type="entry name" value="Alpha-L RNA-binding motif"/>
    <property type="match status" value="1"/>
</dbReference>
<dbReference type="PANTHER" id="PTHR47683">
    <property type="entry name" value="PSEUDOURIDINE SYNTHASE FAMILY PROTEIN-RELATED"/>
    <property type="match status" value="1"/>
</dbReference>
<comment type="similarity">
    <text evidence="2 7">Belongs to the pseudouridine synthase RsuA family.</text>
</comment>
<dbReference type="SMART" id="SM00363">
    <property type="entry name" value="S4"/>
    <property type="match status" value="1"/>
</dbReference>
<dbReference type="SUPFAM" id="SSF55120">
    <property type="entry name" value="Pseudouridine synthase"/>
    <property type="match status" value="1"/>
</dbReference>
<reference evidence="10" key="1">
    <citation type="submission" date="2018-11" db="EMBL/GenBank/DDBJ databases">
        <title>Phylogenetic, genomic, and biogeographic characterization of a novel and ubiquitous marine invertebrate-associated Rickettsiales parasite, Candidatus Marinoinvertebrata rohwerii, gen. nov., sp. nov.</title>
        <authorList>
            <person name="Klinges J.G."/>
            <person name="Rosales S.M."/>
            <person name="Mcminds R."/>
            <person name="Shaver E.C."/>
            <person name="Shantz A."/>
            <person name="Peters E.C."/>
            <person name="Burkepile D.E."/>
            <person name="Silliman B.R."/>
            <person name="Vega Thurber R.L."/>
        </authorList>
    </citation>
    <scope>NUCLEOTIDE SEQUENCE [LARGE SCALE GENOMIC DNA]</scope>
    <source>
        <strain evidence="10">a_cerv_44</strain>
    </source>
</reference>
<dbReference type="CDD" id="cd00165">
    <property type="entry name" value="S4"/>
    <property type="match status" value="1"/>
</dbReference>
<organism evidence="9 10">
    <name type="scientific">Candidatus Aquarickettsia rohweri</name>
    <dbReference type="NCBI Taxonomy" id="2602574"/>
    <lineage>
        <taxon>Bacteria</taxon>
        <taxon>Pseudomonadati</taxon>
        <taxon>Pseudomonadota</taxon>
        <taxon>Alphaproteobacteria</taxon>
        <taxon>Rickettsiales</taxon>
        <taxon>Candidatus Midichloriaceae</taxon>
        <taxon>Candidatus Aquarickettsia</taxon>
    </lineage>
</organism>
<protein>
    <recommendedName>
        <fullName evidence="7">Pseudouridine synthase</fullName>
        <ecNumber evidence="7">5.4.99.-</ecNumber>
    </recommendedName>
</protein>
<evidence type="ECO:0000313" key="10">
    <source>
        <dbReference type="Proteomes" id="UP000279470"/>
    </source>
</evidence>
<dbReference type="InterPro" id="IPR006145">
    <property type="entry name" value="PsdUridine_synth_RsuA/RluA"/>
</dbReference>
<comment type="caution">
    <text evidence="9">The sequence shown here is derived from an EMBL/GenBank/DDBJ whole genome shotgun (WGS) entry which is preliminary data.</text>
</comment>
<dbReference type="Gene3D" id="3.30.70.580">
    <property type="entry name" value="Pseudouridine synthase I, catalytic domain, N-terminal subdomain"/>
    <property type="match status" value="1"/>
</dbReference>
<dbReference type="InterPro" id="IPR020103">
    <property type="entry name" value="PsdUridine_synth_cat_dom_sf"/>
</dbReference>
<dbReference type="InterPro" id="IPR042092">
    <property type="entry name" value="PsdUridine_s_RsuA/RluB/E/F_cat"/>
</dbReference>
<dbReference type="InterPro" id="IPR018496">
    <property type="entry name" value="PsdUridine_synth_RsuA/RluB_CS"/>
</dbReference>
<evidence type="ECO:0000256" key="4">
    <source>
        <dbReference type="ARBA" id="ARBA00036390"/>
    </source>
</evidence>
<dbReference type="InterPro" id="IPR050343">
    <property type="entry name" value="RsuA_PseudoU_synthase"/>
</dbReference>
<dbReference type="Proteomes" id="UP000279470">
    <property type="component" value="Unassembled WGS sequence"/>
</dbReference>
<dbReference type="EC" id="5.4.99.-" evidence="7"/>
<dbReference type="RefSeq" id="WP_126045024.1">
    <property type="nucleotide sequence ID" value="NZ_RXFM01000070.1"/>
</dbReference>
<dbReference type="Pfam" id="PF01479">
    <property type="entry name" value="S4"/>
    <property type="match status" value="1"/>
</dbReference>
<dbReference type="EMBL" id="RXFM01000070">
    <property type="protein sequence ID" value="RST63975.1"/>
    <property type="molecule type" value="Genomic_DNA"/>
</dbReference>
<dbReference type="GO" id="GO:0000455">
    <property type="term" value="P:enzyme-directed rRNA pseudouridine synthesis"/>
    <property type="evidence" value="ECO:0007669"/>
    <property type="project" value="UniProtKB-ARBA"/>
</dbReference>
<dbReference type="InterPro" id="IPR036986">
    <property type="entry name" value="S4_RNA-bd_sf"/>
</dbReference>
<evidence type="ECO:0000256" key="5">
    <source>
        <dbReference type="ARBA" id="ARBA00036535"/>
    </source>
</evidence>
<dbReference type="InterPro" id="IPR020094">
    <property type="entry name" value="TruA/RsuA/RluB/E/F_N"/>
</dbReference>
<dbReference type="GO" id="GO:0160138">
    <property type="term" value="F:23S rRNA pseudouridine(2604) synthase activity"/>
    <property type="evidence" value="ECO:0007669"/>
    <property type="project" value="UniProtKB-EC"/>
</dbReference>
<sequence>MSQIRITKALSHYGICSRRDAELLIAKNRVKVNNHVLDSPIYFVNDEDVIHVDDVIVSKPSKILLWKYFKPKRVITSHKDNFGRTTLFEILPKNIGRIISVGRLDYNTEGLILLTNNGDLARKLELPATKLKRIYLCKAYGIMPKNMIQELLLGIKIDNIQYGPIFVEVYKKQNSNTWYRIKLYEGKNNEIRKVFAHFNSQVNRLIRTDYGNFSSKNMIAKSLIEIEYKEFAKLYKQETELQKN</sequence>
<proteinExistence type="inferred from homology"/>
<dbReference type="InterPro" id="IPR000748">
    <property type="entry name" value="PsdUridine_synth_RsuA/RluB/E/F"/>
</dbReference>
<accession>A0A3R9ZJU1</accession>
<comment type="catalytic activity">
    <reaction evidence="5">
        <text>uridine(2604) in 23S rRNA = pseudouridine(2604) in 23S rRNA</text>
        <dbReference type="Rhea" id="RHEA:38875"/>
        <dbReference type="Rhea" id="RHEA-COMP:10093"/>
        <dbReference type="Rhea" id="RHEA-COMP:10094"/>
        <dbReference type="ChEBI" id="CHEBI:65314"/>
        <dbReference type="ChEBI" id="CHEBI:65315"/>
        <dbReference type="EC" id="5.4.99.21"/>
    </reaction>
</comment>
<dbReference type="GO" id="GO:0003723">
    <property type="term" value="F:RNA binding"/>
    <property type="evidence" value="ECO:0007669"/>
    <property type="project" value="UniProtKB-KW"/>
</dbReference>
<comment type="catalytic activity">
    <reaction evidence="1">
        <text>a uridine in RNA = a pseudouridine in RNA</text>
        <dbReference type="Rhea" id="RHEA:48348"/>
        <dbReference type="Rhea" id="RHEA-COMP:12068"/>
        <dbReference type="Rhea" id="RHEA-COMP:12069"/>
        <dbReference type="ChEBI" id="CHEBI:65314"/>
        <dbReference type="ChEBI" id="CHEBI:65315"/>
    </reaction>
</comment>
<feature type="domain" description="RNA-binding S4" evidence="8">
    <location>
        <begin position="4"/>
        <end position="62"/>
    </location>
</feature>
<evidence type="ECO:0000256" key="3">
    <source>
        <dbReference type="ARBA" id="ARBA00023235"/>
    </source>
</evidence>
<dbReference type="OrthoDB" id="9807213at2"/>
<dbReference type="PANTHER" id="PTHR47683:SF2">
    <property type="entry name" value="RNA-BINDING S4 DOMAIN-CONTAINING PROTEIN"/>
    <property type="match status" value="1"/>
</dbReference>
<evidence type="ECO:0000256" key="6">
    <source>
        <dbReference type="PROSITE-ProRule" id="PRU00182"/>
    </source>
</evidence>
<dbReference type="PROSITE" id="PS01149">
    <property type="entry name" value="PSI_RSU"/>
    <property type="match status" value="1"/>
</dbReference>
<dbReference type="InterPro" id="IPR002942">
    <property type="entry name" value="S4_RNA-bd"/>
</dbReference>
<name>A0A3R9ZJU1_9RICK</name>
<evidence type="ECO:0000256" key="2">
    <source>
        <dbReference type="ARBA" id="ARBA00008348"/>
    </source>
</evidence>
<comment type="catalytic activity">
    <reaction evidence="4">
        <text>uridine(35) in tRNA(Tyr) = pseudouridine(35) in tRNA(Tyr)</text>
        <dbReference type="Rhea" id="RHEA:60556"/>
        <dbReference type="Rhea" id="RHEA-COMP:15607"/>
        <dbReference type="Rhea" id="RHEA-COMP:15608"/>
        <dbReference type="ChEBI" id="CHEBI:65314"/>
        <dbReference type="ChEBI" id="CHEBI:65315"/>
    </reaction>
</comment>
<evidence type="ECO:0000256" key="1">
    <source>
        <dbReference type="ARBA" id="ARBA00000073"/>
    </source>
</evidence>
<dbReference type="Pfam" id="PF00849">
    <property type="entry name" value="PseudoU_synth_2"/>
    <property type="match status" value="1"/>
</dbReference>
<evidence type="ECO:0000313" key="9">
    <source>
        <dbReference type="EMBL" id="RST63975.1"/>
    </source>
</evidence>
<dbReference type="SUPFAM" id="SSF55174">
    <property type="entry name" value="Alpha-L RNA-binding motif"/>
    <property type="match status" value="1"/>
</dbReference>
<dbReference type="AlphaFoldDB" id="A0A3R9ZJU1"/>
<keyword evidence="10" id="KW-1185">Reference proteome</keyword>
<evidence type="ECO:0000256" key="7">
    <source>
        <dbReference type="RuleBase" id="RU003887"/>
    </source>
</evidence>
<keyword evidence="6" id="KW-0694">RNA-binding</keyword>
<dbReference type="Gene3D" id="3.10.290.10">
    <property type="entry name" value="RNA-binding S4 domain"/>
    <property type="match status" value="1"/>
</dbReference>
<gene>
    <name evidence="9" type="ORF">EIC27_05050</name>
</gene>
<keyword evidence="3 7" id="KW-0413">Isomerase</keyword>
<dbReference type="PROSITE" id="PS50889">
    <property type="entry name" value="S4"/>
    <property type="match status" value="1"/>
</dbReference>
<dbReference type="NCBIfam" id="TIGR00093">
    <property type="entry name" value="pseudouridine synthase"/>
    <property type="match status" value="1"/>
</dbReference>